<feature type="compositionally biased region" description="Polar residues" evidence="1">
    <location>
        <begin position="102"/>
        <end position="114"/>
    </location>
</feature>
<dbReference type="OrthoDB" id="265595at2759"/>
<keyword evidence="3" id="KW-1185">Reference proteome</keyword>
<feature type="region of interest" description="Disordered" evidence="1">
    <location>
        <begin position="1"/>
        <end position="24"/>
    </location>
</feature>
<accession>A0A0N1IAT9</accession>
<dbReference type="OMA" id="MLCTTYR"/>
<organism evidence="2 3">
    <name type="scientific">Leptomonas seymouri</name>
    <dbReference type="NCBI Taxonomy" id="5684"/>
    <lineage>
        <taxon>Eukaryota</taxon>
        <taxon>Discoba</taxon>
        <taxon>Euglenozoa</taxon>
        <taxon>Kinetoplastea</taxon>
        <taxon>Metakinetoplastina</taxon>
        <taxon>Trypanosomatida</taxon>
        <taxon>Trypanosomatidae</taxon>
        <taxon>Leishmaniinae</taxon>
        <taxon>Leptomonas</taxon>
    </lineage>
</organism>
<evidence type="ECO:0000256" key="1">
    <source>
        <dbReference type="SAM" id="MobiDB-lite"/>
    </source>
</evidence>
<protein>
    <submittedName>
        <fullName evidence="2">Uncharacterized protein</fullName>
    </submittedName>
</protein>
<dbReference type="VEuPathDB" id="TriTrypDB:Lsey_0021_0270"/>
<feature type="compositionally biased region" description="Low complexity" evidence="1">
    <location>
        <begin position="544"/>
        <end position="573"/>
    </location>
</feature>
<feature type="region of interest" description="Disordered" evidence="1">
    <location>
        <begin position="538"/>
        <end position="592"/>
    </location>
</feature>
<proteinExistence type="predicted"/>
<dbReference type="EMBL" id="LJSK01000021">
    <property type="protein sequence ID" value="KPI89558.1"/>
    <property type="molecule type" value="Genomic_DNA"/>
</dbReference>
<dbReference type="Proteomes" id="UP000038009">
    <property type="component" value="Unassembled WGS sequence"/>
</dbReference>
<gene>
    <name evidence="2" type="ORF">ABL78_1326</name>
</gene>
<feature type="compositionally biased region" description="Acidic residues" evidence="1">
    <location>
        <begin position="579"/>
        <end position="592"/>
    </location>
</feature>
<name>A0A0N1IAT9_LEPSE</name>
<feature type="region of interest" description="Disordered" evidence="1">
    <location>
        <begin position="78"/>
        <end position="114"/>
    </location>
</feature>
<reference evidence="2 3" key="1">
    <citation type="journal article" date="2015" name="PLoS Pathog.">
        <title>Leptomonas seymouri: Adaptations to the Dixenous Life Cycle Analyzed by Genome Sequencing, Transcriptome Profiling and Co-infection with Leishmania donovani.</title>
        <authorList>
            <person name="Kraeva N."/>
            <person name="Butenko A."/>
            <person name="Hlavacova J."/>
            <person name="Kostygov A."/>
            <person name="Myskova J."/>
            <person name="Grybchuk D."/>
            <person name="Lestinova T."/>
            <person name="Votypka J."/>
            <person name="Volf P."/>
            <person name="Opperdoes F."/>
            <person name="Flegontov P."/>
            <person name="Lukes J."/>
            <person name="Yurchenko V."/>
        </authorList>
    </citation>
    <scope>NUCLEOTIDE SEQUENCE [LARGE SCALE GENOMIC DNA]</scope>
    <source>
        <strain evidence="2 3">ATCC 30220</strain>
    </source>
</reference>
<feature type="compositionally biased region" description="Low complexity" evidence="1">
    <location>
        <begin position="78"/>
        <end position="88"/>
    </location>
</feature>
<feature type="compositionally biased region" description="Low complexity" evidence="1">
    <location>
        <begin position="10"/>
        <end position="24"/>
    </location>
</feature>
<evidence type="ECO:0000313" key="2">
    <source>
        <dbReference type="EMBL" id="KPI89558.1"/>
    </source>
</evidence>
<dbReference type="AlphaFoldDB" id="A0A0N1IAT9"/>
<evidence type="ECO:0000313" key="3">
    <source>
        <dbReference type="Proteomes" id="UP000038009"/>
    </source>
</evidence>
<comment type="caution">
    <text evidence="2">The sequence shown here is derived from an EMBL/GenBank/DDBJ whole genome shotgun (WGS) entry which is preliminary data.</text>
</comment>
<sequence length="592" mass="62341">MARKQRQRNASASSAHTADAAEPSQALLAASTTAMTAQETLHSVLERLDAIAQEAHVYTQQMKHAELHCVSSPEVATAAASSSSSSTAKAHKRPRDGEASSIGEQSKAQVRSDASPSSSRLDVFAVTSALQYQALCTAVAAFGLQLLPSLEDIAKRVTLAVLTPALSTPEAWEALAMLCATYRAGMAQAVNEVLESLLRESGVLLLDAPQLVPAWYAETYVHVLPSGCAANTATAALGGLLAFVEDQRMRDASSESSPTLRLARVYTDRVARKLRALVDILYAVGEYVPSSTLQQVALRHVMEVVEGGLLPCYWSASEAGEETVATFKTEAATAATSSGSAQRVLRWRVPPAWHAVCLQLLEAFILTIRPVVPAQLLVSASHVMNVVSGRLHRGVPVLSHEDPSSRSESSGGKEAAMEHQFAVPLPVSHAVNAAVVRLGHVLYLLRHPVVLAPYQPPQLTLEKAKWRVWSVDTETAASTAVADVSVDVASTPASAVAEHTQAPVQAAAPAVHAQAPPTLAAAAATSTAQSMPISAPAVERKQPVVKPAPAAQPTAAPAAPPQQQQPAPAAKVALQRNAEEEEDDIPDVVLDD</sequence>